<sequence length="341" mass="38129">MKKGSTRFSDATRQTVEGSIVISHKPSKKLKTLSSVTGMDESSCSKRVKFPKKILDDDHSVNLVSFPRKLRSAMKKRYSDPSSPNLTNRISGCEMSSTDGNKKLKLDPDEQHAIVKDEEEAIAGLLALAGNDNTHEINLKLKNKISEATASKIEDLVQKRVQIDNLINLNESKNTVDVNLMKKDSKHVTDGKESRKRCASHVHICQIIKNMQMTKGKMVNSCKEPKTEKTPENFQNVSAGINLNEVTVVKKIEFQDQPSGCGVQPYFGNPFCDPSQWSRPVFPKQQIWMNLLMYKPLQPGSYVQPSLHNVLGSKHHPSSGYNENGVLFRVDSPLTLKLALQ</sequence>
<dbReference type="EMBL" id="CM042029">
    <property type="protein sequence ID" value="KAI3796973.1"/>
    <property type="molecule type" value="Genomic_DNA"/>
</dbReference>
<dbReference type="Proteomes" id="UP001056120">
    <property type="component" value="Linkage Group LG12"/>
</dbReference>
<proteinExistence type="predicted"/>
<gene>
    <name evidence="1" type="ORF">L1987_39660</name>
</gene>
<keyword evidence="2" id="KW-1185">Reference proteome</keyword>
<accession>A0ACB9HLZ9</accession>
<name>A0ACB9HLZ9_9ASTR</name>
<reference evidence="1 2" key="2">
    <citation type="journal article" date="2022" name="Mol. Ecol. Resour.">
        <title>The genomes of chicory, endive, great burdock and yacon provide insights into Asteraceae paleo-polyploidization history and plant inulin production.</title>
        <authorList>
            <person name="Fan W."/>
            <person name="Wang S."/>
            <person name="Wang H."/>
            <person name="Wang A."/>
            <person name="Jiang F."/>
            <person name="Liu H."/>
            <person name="Zhao H."/>
            <person name="Xu D."/>
            <person name="Zhang Y."/>
        </authorList>
    </citation>
    <scope>NUCLEOTIDE SEQUENCE [LARGE SCALE GENOMIC DNA]</scope>
    <source>
        <strain evidence="2">cv. Yunnan</strain>
        <tissue evidence="1">Leaves</tissue>
    </source>
</reference>
<evidence type="ECO:0000313" key="2">
    <source>
        <dbReference type="Proteomes" id="UP001056120"/>
    </source>
</evidence>
<protein>
    <submittedName>
        <fullName evidence="1">Uncharacterized protein</fullName>
    </submittedName>
</protein>
<organism evidence="1 2">
    <name type="scientific">Smallanthus sonchifolius</name>
    <dbReference type="NCBI Taxonomy" id="185202"/>
    <lineage>
        <taxon>Eukaryota</taxon>
        <taxon>Viridiplantae</taxon>
        <taxon>Streptophyta</taxon>
        <taxon>Embryophyta</taxon>
        <taxon>Tracheophyta</taxon>
        <taxon>Spermatophyta</taxon>
        <taxon>Magnoliopsida</taxon>
        <taxon>eudicotyledons</taxon>
        <taxon>Gunneridae</taxon>
        <taxon>Pentapetalae</taxon>
        <taxon>asterids</taxon>
        <taxon>campanulids</taxon>
        <taxon>Asterales</taxon>
        <taxon>Asteraceae</taxon>
        <taxon>Asteroideae</taxon>
        <taxon>Heliantheae alliance</taxon>
        <taxon>Millerieae</taxon>
        <taxon>Smallanthus</taxon>
    </lineage>
</organism>
<comment type="caution">
    <text evidence="1">The sequence shown here is derived from an EMBL/GenBank/DDBJ whole genome shotgun (WGS) entry which is preliminary data.</text>
</comment>
<evidence type="ECO:0000313" key="1">
    <source>
        <dbReference type="EMBL" id="KAI3796973.1"/>
    </source>
</evidence>
<reference evidence="2" key="1">
    <citation type="journal article" date="2022" name="Mol. Ecol. Resour.">
        <title>The genomes of chicory, endive, great burdock and yacon provide insights into Asteraceae palaeo-polyploidization history and plant inulin production.</title>
        <authorList>
            <person name="Fan W."/>
            <person name="Wang S."/>
            <person name="Wang H."/>
            <person name="Wang A."/>
            <person name="Jiang F."/>
            <person name="Liu H."/>
            <person name="Zhao H."/>
            <person name="Xu D."/>
            <person name="Zhang Y."/>
        </authorList>
    </citation>
    <scope>NUCLEOTIDE SEQUENCE [LARGE SCALE GENOMIC DNA]</scope>
    <source>
        <strain evidence="2">cv. Yunnan</strain>
    </source>
</reference>